<accession>A0A2N7Q8L1</accession>
<dbReference type="Pfam" id="PF00140">
    <property type="entry name" value="Sigma70_r1_2"/>
    <property type="match status" value="1"/>
</dbReference>
<dbReference type="AlphaFoldDB" id="A0A2N7Q8L1"/>
<dbReference type="EMBL" id="PNJD01000394">
    <property type="protein sequence ID" value="PMP94578.1"/>
    <property type="molecule type" value="Genomic_DNA"/>
</dbReference>
<dbReference type="Gene3D" id="1.10.601.10">
    <property type="entry name" value="RNA Polymerase Primary Sigma Factor"/>
    <property type="match status" value="1"/>
</dbReference>
<reference evidence="2 3" key="1">
    <citation type="submission" date="2018-01" db="EMBL/GenBank/DDBJ databases">
        <title>Metagenomic assembled genomes from two thermal pools in the Uzon Caldera, Kamchatka, Russia.</title>
        <authorList>
            <person name="Wilkins L."/>
            <person name="Ettinger C."/>
        </authorList>
    </citation>
    <scope>NUCLEOTIDE SEQUENCE [LARGE SCALE GENOMIC DNA]</scope>
    <source>
        <strain evidence="2">ARK-04</strain>
    </source>
</reference>
<dbReference type="GO" id="GO:0003677">
    <property type="term" value="F:DNA binding"/>
    <property type="evidence" value="ECO:0007669"/>
    <property type="project" value="InterPro"/>
</dbReference>
<protein>
    <recommendedName>
        <fullName evidence="1">RNA polymerase sigma-70 region 1.2 domain-containing protein</fullName>
    </recommendedName>
</protein>
<proteinExistence type="predicted"/>
<gene>
    <name evidence="2" type="ORF">C0169_06355</name>
</gene>
<dbReference type="GO" id="GO:0006352">
    <property type="term" value="P:DNA-templated transcription initiation"/>
    <property type="evidence" value="ECO:0007669"/>
    <property type="project" value="InterPro"/>
</dbReference>
<evidence type="ECO:0000313" key="3">
    <source>
        <dbReference type="Proteomes" id="UP000235619"/>
    </source>
</evidence>
<sequence length="143" mass="17497">MSLQKDKKFCLFKEEVDFEEILEKDEKDWFEEEEEKLKTLKKKDTDDPIKIYFKEVFSHKLLTREDEVRIGKTIEENEREILKESLNYYSQVIKLYHLLIKAERSKGLTLLFKDYEEFSRNGEKVKKWFEDLKTNINKLVENF</sequence>
<evidence type="ECO:0000259" key="1">
    <source>
        <dbReference type="Pfam" id="PF00140"/>
    </source>
</evidence>
<comment type="caution">
    <text evidence="2">The sequence shown here is derived from an EMBL/GenBank/DDBJ whole genome shotgun (WGS) entry which is preliminary data.</text>
</comment>
<dbReference type="InterPro" id="IPR013325">
    <property type="entry name" value="RNA_pol_sigma_r2"/>
</dbReference>
<name>A0A2N7Q8L1_9BACT</name>
<feature type="domain" description="RNA polymerase sigma-70 region 1.2" evidence="1">
    <location>
        <begin position="47"/>
        <end position="77"/>
    </location>
</feature>
<dbReference type="Proteomes" id="UP000235619">
    <property type="component" value="Unassembled WGS sequence"/>
</dbReference>
<dbReference type="InterPro" id="IPR009042">
    <property type="entry name" value="RNA_pol_sigma70_r1_2"/>
</dbReference>
<dbReference type="GO" id="GO:0016987">
    <property type="term" value="F:sigma factor activity"/>
    <property type="evidence" value="ECO:0007669"/>
    <property type="project" value="InterPro"/>
</dbReference>
<evidence type="ECO:0000313" key="2">
    <source>
        <dbReference type="EMBL" id="PMP94578.1"/>
    </source>
</evidence>
<dbReference type="SUPFAM" id="SSF88946">
    <property type="entry name" value="Sigma2 domain of RNA polymerase sigma factors"/>
    <property type="match status" value="1"/>
</dbReference>
<feature type="non-terminal residue" evidence="2">
    <location>
        <position position="143"/>
    </location>
</feature>
<organism evidence="2 3">
    <name type="scientific">Thermodesulfobacterium geofontis</name>
    <dbReference type="NCBI Taxonomy" id="1295609"/>
    <lineage>
        <taxon>Bacteria</taxon>
        <taxon>Pseudomonadati</taxon>
        <taxon>Thermodesulfobacteriota</taxon>
        <taxon>Thermodesulfobacteria</taxon>
        <taxon>Thermodesulfobacteriales</taxon>
        <taxon>Thermodesulfobacteriaceae</taxon>
        <taxon>Thermodesulfobacterium</taxon>
    </lineage>
</organism>